<sequence length="105" mass="11699">MCQQYSSDVVLPDPHLKIGIAIDSLSNMPITGVRCTPENGTDGWYIWGGDHSSETEFYQPLHLSHIGEFAPQVVPYLALAPGFKFIIDNDGYEDVWFDPSLLEPS</sequence>
<name>A0ABX0NKF7_9BURK</name>
<evidence type="ECO:0000313" key="3">
    <source>
        <dbReference type="Proteomes" id="UP000621455"/>
    </source>
</evidence>
<accession>A0ABX0NKF7</accession>
<proteinExistence type="predicted"/>
<dbReference type="Pfam" id="PF24719">
    <property type="entry name" value="Imm33-like"/>
    <property type="match status" value="1"/>
</dbReference>
<evidence type="ECO:0000259" key="1">
    <source>
        <dbReference type="Pfam" id="PF24719"/>
    </source>
</evidence>
<protein>
    <recommendedName>
        <fullName evidence="1">Imm33-like domain-containing protein</fullName>
    </recommendedName>
</protein>
<keyword evidence="3" id="KW-1185">Reference proteome</keyword>
<evidence type="ECO:0000313" key="2">
    <source>
        <dbReference type="EMBL" id="NHZ84097.1"/>
    </source>
</evidence>
<dbReference type="Proteomes" id="UP000621455">
    <property type="component" value="Unassembled WGS sequence"/>
</dbReference>
<feature type="domain" description="Imm33-like" evidence="1">
    <location>
        <begin position="1"/>
        <end position="98"/>
    </location>
</feature>
<dbReference type="InterPro" id="IPR056509">
    <property type="entry name" value="Imm33-like"/>
</dbReference>
<dbReference type="EMBL" id="WHJG01000087">
    <property type="protein sequence ID" value="NHZ84097.1"/>
    <property type="molecule type" value="Genomic_DNA"/>
</dbReference>
<comment type="caution">
    <text evidence="2">The sequence shown here is derived from an EMBL/GenBank/DDBJ whole genome shotgun (WGS) entry which is preliminary data.</text>
</comment>
<organism evidence="2 3">
    <name type="scientific">Massilia frigida</name>
    <dbReference type="NCBI Taxonomy" id="2609281"/>
    <lineage>
        <taxon>Bacteria</taxon>
        <taxon>Pseudomonadati</taxon>
        <taxon>Pseudomonadota</taxon>
        <taxon>Betaproteobacteria</taxon>
        <taxon>Burkholderiales</taxon>
        <taxon>Oxalobacteraceae</taxon>
        <taxon>Telluria group</taxon>
        <taxon>Massilia</taxon>
    </lineage>
</organism>
<reference evidence="2 3" key="1">
    <citation type="submission" date="2019-10" db="EMBL/GenBank/DDBJ databases">
        <title>Taxonomy of Antarctic Massilia spp.: description of Massilia rubra sp. nov., Massilia aquatica sp. nov., Massilia mucilaginosa sp. nov., Massilia frigida sp. nov. isolated from streams, lakes and regoliths.</title>
        <authorList>
            <person name="Holochova P."/>
            <person name="Sedlacek I."/>
            <person name="Kralova S."/>
            <person name="Maslanova I."/>
            <person name="Busse H.-J."/>
            <person name="Stankova E."/>
            <person name="Vrbovska V."/>
            <person name="Kovarovic V."/>
            <person name="Bartak M."/>
            <person name="Svec P."/>
            <person name="Pantucek R."/>
        </authorList>
    </citation>
    <scope>NUCLEOTIDE SEQUENCE [LARGE SCALE GENOMIC DNA]</scope>
    <source>
        <strain evidence="2 3">CCM 8695</strain>
    </source>
</reference>
<gene>
    <name evidence="2" type="ORF">F2P44_33295</name>
</gene>